<evidence type="ECO:0000259" key="5">
    <source>
        <dbReference type="Pfam" id="PF00171"/>
    </source>
</evidence>
<dbReference type="InterPro" id="IPR029510">
    <property type="entry name" value="Ald_DH_CS_GLU"/>
</dbReference>
<gene>
    <name evidence="6" type="ORF">SAMN05660690_2289</name>
</gene>
<protein>
    <submittedName>
        <fullName evidence="6">Acyl-CoA reductase</fullName>
    </submittedName>
</protein>
<dbReference type="InterPro" id="IPR016161">
    <property type="entry name" value="Ald_DH/histidinol_DH"/>
</dbReference>
<organism evidence="6 7">
    <name type="scientific">Geodermatophilus telluris</name>
    <dbReference type="NCBI Taxonomy" id="1190417"/>
    <lineage>
        <taxon>Bacteria</taxon>
        <taxon>Bacillati</taxon>
        <taxon>Actinomycetota</taxon>
        <taxon>Actinomycetes</taxon>
        <taxon>Geodermatophilales</taxon>
        <taxon>Geodermatophilaceae</taxon>
        <taxon>Geodermatophilus</taxon>
    </lineage>
</organism>
<keyword evidence="2 4" id="KW-0560">Oxidoreductase</keyword>
<dbReference type="PROSITE" id="PS00687">
    <property type="entry name" value="ALDEHYDE_DEHYDR_GLU"/>
    <property type="match status" value="1"/>
</dbReference>
<dbReference type="InterPro" id="IPR016162">
    <property type="entry name" value="Ald_DH_N"/>
</dbReference>
<proteinExistence type="inferred from homology"/>
<keyword evidence="7" id="KW-1185">Reference proteome</keyword>
<comment type="similarity">
    <text evidence="1 4">Belongs to the aldehyde dehydrogenase family.</text>
</comment>
<dbReference type="EMBL" id="FMZF01000003">
    <property type="protein sequence ID" value="SDC72519.1"/>
    <property type="molecule type" value="Genomic_DNA"/>
</dbReference>
<reference evidence="7" key="1">
    <citation type="submission" date="2016-10" db="EMBL/GenBank/DDBJ databases">
        <authorList>
            <person name="Varghese N."/>
            <person name="Submissions S."/>
        </authorList>
    </citation>
    <scope>NUCLEOTIDE SEQUENCE [LARGE SCALE GENOMIC DNA]</scope>
    <source>
        <strain evidence="7">DSM 45421</strain>
    </source>
</reference>
<evidence type="ECO:0000256" key="3">
    <source>
        <dbReference type="PROSITE-ProRule" id="PRU10007"/>
    </source>
</evidence>
<evidence type="ECO:0000256" key="4">
    <source>
        <dbReference type="RuleBase" id="RU003345"/>
    </source>
</evidence>
<dbReference type="PANTHER" id="PTHR42804">
    <property type="entry name" value="ALDEHYDE DEHYDROGENASE"/>
    <property type="match status" value="1"/>
</dbReference>
<dbReference type="Gene3D" id="3.40.309.10">
    <property type="entry name" value="Aldehyde Dehydrogenase, Chain A, domain 2"/>
    <property type="match status" value="1"/>
</dbReference>
<dbReference type="Gene3D" id="3.40.605.10">
    <property type="entry name" value="Aldehyde Dehydrogenase, Chain A, domain 1"/>
    <property type="match status" value="1"/>
</dbReference>
<evidence type="ECO:0000256" key="2">
    <source>
        <dbReference type="ARBA" id="ARBA00023002"/>
    </source>
</evidence>
<dbReference type="RefSeq" id="WP_217637155.1">
    <property type="nucleotide sequence ID" value="NZ_FMZF01000003.1"/>
</dbReference>
<dbReference type="CDD" id="cd07139">
    <property type="entry name" value="ALDH_AldA-Rv0768"/>
    <property type="match status" value="1"/>
</dbReference>
<sequence length="488" mass="51251">MTAVEERAGTGVRSFDKLFIGGHWVPPATDEVIEVVSPVTEEVVATVPHASPADMDAAVAAARRAFDEGPWPRMSPAERAAALRRVGEEVGKRIPEMERSFTIEIGAPAMISKAFHANATAMWDDAATLAGTLQLEERRQVAGGGEATIVREPVGVAAVIIPWNGPVATASLKIAPALAAGCTVVLKPAPEGPVSVMILAEALEAAGLPDGVISVLPGGREVGEHLVKHPDVDKVSFTGSTAAGRRIMALCAERIARVTLELGGKSAAIVLPDADVSAVAQTVTFAGIGSSGQVCAALTRLVVPREKQEEVVEQVRAIMESVPVGDPREEGTVLGPLAAERQRERVEGYIRTGIEEGARLVTGGGRPPGLDKGYYVQPTLFADVDNAMRIAQEEIFGPVIVVIPYDSVDDAVRIANDSQYGLSGAVFTADKEAGEAIARRVRTGQIYVNDWGMCVTQPFGGYKQSGLGREGGPEGISGFLETKMIQGI</sequence>
<dbReference type="InterPro" id="IPR015590">
    <property type="entry name" value="Aldehyde_DH_dom"/>
</dbReference>
<feature type="domain" description="Aldehyde dehydrogenase" evidence="5">
    <location>
        <begin position="24"/>
        <end position="485"/>
    </location>
</feature>
<evidence type="ECO:0000313" key="7">
    <source>
        <dbReference type="Proteomes" id="UP000199416"/>
    </source>
</evidence>
<dbReference type="FunFam" id="3.40.605.10:FF:000007">
    <property type="entry name" value="NAD/NADP-dependent betaine aldehyde dehydrogenase"/>
    <property type="match status" value="1"/>
</dbReference>
<name>A0A1G6NXJ7_9ACTN</name>
<dbReference type="AlphaFoldDB" id="A0A1G6NXJ7"/>
<dbReference type="Proteomes" id="UP000199416">
    <property type="component" value="Unassembled WGS sequence"/>
</dbReference>
<dbReference type="GO" id="GO:0016620">
    <property type="term" value="F:oxidoreductase activity, acting on the aldehyde or oxo group of donors, NAD or NADP as acceptor"/>
    <property type="evidence" value="ECO:0007669"/>
    <property type="project" value="InterPro"/>
</dbReference>
<dbReference type="Pfam" id="PF00171">
    <property type="entry name" value="Aldedh"/>
    <property type="match status" value="1"/>
</dbReference>
<dbReference type="STRING" id="1190417.SAMN05660690_2289"/>
<dbReference type="PANTHER" id="PTHR42804:SF1">
    <property type="entry name" value="ALDEHYDE DEHYDROGENASE-RELATED"/>
    <property type="match status" value="1"/>
</dbReference>
<evidence type="ECO:0000256" key="1">
    <source>
        <dbReference type="ARBA" id="ARBA00009986"/>
    </source>
</evidence>
<dbReference type="InterPro" id="IPR016163">
    <property type="entry name" value="Ald_DH_C"/>
</dbReference>
<dbReference type="SUPFAM" id="SSF53720">
    <property type="entry name" value="ALDH-like"/>
    <property type="match status" value="1"/>
</dbReference>
<feature type="active site" evidence="3">
    <location>
        <position position="261"/>
    </location>
</feature>
<evidence type="ECO:0000313" key="6">
    <source>
        <dbReference type="EMBL" id="SDC72519.1"/>
    </source>
</evidence>
<accession>A0A1G6NXJ7</accession>
<dbReference type="FunFam" id="3.40.309.10:FF:000009">
    <property type="entry name" value="Aldehyde dehydrogenase A"/>
    <property type="match status" value="1"/>
</dbReference>